<feature type="transmembrane region" description="Helical" evidence="1">
    <location>
        <begin position="19"/>
        <end position="45"/>
    </location>
</feature>
<keyword evidence="3" id="KW-1185">Reference proteome</keyword>
<evidence type="ECO:0000256" key="1">
    <source>
        <dbReference type="SAM" id="Phobius"/>
    </source>
</evidence>
<dbReference type="RefSeq" id="WP_170165627.1">
    <property type="nucleotide sequence ID" value="NZ_RKHJ01000001.1"/>
</dbReference>
<name>A0A3N2AVD4_9MICO</name>
<proteinExistence type="predicted"/>
<keyword evidence="1" id="KW-0472">Membrane</keyword>
<gene>
    <name evidence="2" type="ORF">EDD26_2320</name>
</gene>
<accession>A0A3N2AVD4</accession>
<evidence type="ECO:0000313" key="2">
    <source>
        <dbReference type="EMBL" id="ROR66925.1"/>
    </source>
</evidence>
<dbReference type="Proteomes" id="UP000275456">
    <property type="component" value="Unassembled WGS sequence"/>
</dbReference>
<dbReference type="EMBL" id="RKHJ01000001">
    <property type="protein sequence ID" value="ROR66925.1"/>
    <property type="molecule type" value="Genomic_DNA"/>
</dbReference>
<sequence length="50" mass="4964">MHTITTAAHDAGVALDNPFMLAIIVAAVGVTGSILALLGAFALVATGRDD</sequence>
<comment type="caution">
    <text evidence="2">The sequence shown here is derived from an EMBL/GenBank/DDBJ whole genome shotgun (WGS) entry which is preliminary data.</text>
</comment>
<keyword evidence="1" id="KW-0812">Transmembrane</keyword>
<reference evidence="2 3" key="1">
    <citation type="submission" date="2018-11" db="EMBL/GenBank/DDBJ databases">
        <title>Sequencing the genomes of 1000 actinobacteria strains.</title>
        <authorList>
            <person name="Klenk H.-P."/>
        </authorList>
    </citation>
    <scope>NUCLEOTIDE SEQUENCE [LARGE SCALE GENOMIC DNA]</scope>
    <source>
        <strain evidence="2 3">DSM 9580</strain>
    </source>
</reference>
<organism evidence="2 3">
    <name type="scientific">Agrococcus jenensis</name>
    <dbReference type="NCBI Taxonomy" id="46353"/>
    <lineage>
        <taxon>Bacteria</taxon>
        <taxon>Bacillati</taxon>
        <taxon>Actinomycetota</taxon>
        <taxon>Actinomycetes</taxon>
        <taxon>Micrococcales</taxon>
        <taxon>Microbacteriaceae</taxon>
        <taxon>Agrococcus</taxon>
    </lineage>
</organism>
<dbReference type="AlphaFoldDB" id="A0A3N2AVD4"/>
<keyword evidence="1" id="KW-1133">Transmembrane helix</keyword>
<protein>
    <submittedName>
        <fullName evidence="2">Uncharacterized protein</fullName>
    </submittedName>
</protein>
<evidence type="ECO:0000313" key="3">
    <source>
        <dbReference type="Proteomes" id="UP000275456"/>
    </source>
</evidence>